<proteinExistence type="predicted"/>
<accession>A0A915K8G8</accession>
<name>A0A915K8G8_ROMCU</name>
<evidence type="ECO:0000313" key="1">
    <source>
        <dbReference type="Proteomes" id="UP000887565"/>
    </source>
</evidence>
<evidence type="ECO:0000313" key="2">
    <source>
        <dbReference type="WBParaSite" id="nRc.2.0.1.t34479-RA"/>
    </source>
</evidence>
<reference evidence="2" key="1">
    <citation type="submission" date="2022-11" db="UniProtKB">
        <authorList>
            <consortium name="WormBaseParasite"/>
        </authorList>
    </citation>
    <scope>IDENTIFICATION</scope>
</reference>
<protein>
    <submittedName>
        <fullName evidence="2">Uncharacterized protein</fullName>
    </submittedName>
</protein>
<keyword evidence="1" id="KW-1185">Reference proteome</keyword>
<dbReference type="WBParaSite" id="nRc.2.0.1.t34479-RA">
    <property type="protein sequence ID" value="nRc.2.0.1.t34479-RA"/>
    <property type="gene ID" value="nRc.2.0.1.g34479"/>
</dbReference>
<dbReference type="Proteomes" id="UP000887565">
    <property type="component" value="Unplaced"/>
</dbReference>
<sequence length="72" mass="8234">DKSLILCCPFDEFDENQNFSRLDYVPKIVLPSLKNLDLTRTMNAGKSIFSTFISWISVQSIFVVGQNAKNYI</sequence>
<organism evidence="1 2">
    <name type="scientific">Romanomermis culicivorax</name>
    <name type="common">Nematode worm</name>
    <dbReference type="NCBI Taxonomy" id="13658"/>
    <lineage>
        <taxon>Eukaryota</taxon>
        <taxon>Metazoa</taxon>
        <taxon>Ecdysozoa</taxon>
        <taxon>Nematoda</taxon>
        <taxon>Enoplea</taxon>
        <taxon>Dorylaimia</taxon>
        <taxon>Mermithida</taxon>
        <taxon>Mermithoidea</taxon>
        <taxon>Mermithidae</taxon>
        <taxon>Romanomermis</taxon>
    </lineage>
</organism>
<dbReference type="AlphaFoldDB" id="A0A915K8G8"/>